<feature type="non-terminal residue" evidence="1">
    <location>
        <position position="1"/>
    </location>
</feature>
<organism evidence="1">
    <name type="scientific">marine metagenome</name>
    <dbReference type="NCBI Taxonomy" id="408172"/>
    <lineage>
        <taxon>unclassified sequences</taxon>
        <taxon>metagenomes</taxon>
        <taxon>ecological metagenomes</taxon>
    </lineage>
</organism>
<dbReference type="EMBL" id="UINC01036406">
    <property type="protein sequence ID" value="SVB30319.1"/>
    <property type="molecule type" value="Genomic_DNA"/>
</dbReference>
<protein>
    <submittedName>
        <fullName evidence="1">Uncharacterized protein</fullName>
    </submittedName>
</protein>
<sequence>YEKITTYGEEVEYFNDGDGQTYIKKILVIHFQKEGDRVELNKEHYAVIFTDWEGSATNGQPIDEGSYLWPSICPVCARKCIHGAESKWVRMEIPGDGDISVGGEAHIDNVVGSEGDWTISGEGEGTFYNPFVEANMSGKIEFENLKVERDSEESPYFDYGGH</sequence>
<name>A0A382CWT7_9ZZZZ</name>
<evidence type="ECO:0000313" key="1">
    <source>
        <dbReference type="EMBL" id="SVB30319.1"/>
    </source>
</evidence>
<reference evidence="1" key="1">
    <citation type="submission" date="2018-05" db="EMBL/GenBank/DDBJ databases">
        <authorList>
            <person name="Lanie J.A."/>
            <person name="Ng W.-L."/>
            <person name="Kazmierczak K.M."/>
            <person name="Andrzejewski T.M."/>
            <person name="Davidsen T.M."/>
            <person name="Wayne K.J."/>
            <person name="Tettelin H."/>
            <person name="Glass J.I."/>
            <person name="Rusch D."/>
            <person name="Podicherti R."/>
            <person name="Tsui H.-C.T."/>
            <person name="Winkler M.E."/>
        </authorList>
    </citation>
    <scope>NUCLEOTIDE SEQUENCE</scope>
</reference>
<accession>A0A382CWT7</accession>
<dbReference type="AlphaFoldDB" id="A0A382CWT7"/>
<gene>
    <name evidence="1" type="ORF">METZ01_LOCUS183173</name>
</gene>
<proteinExistence type="predicted"/>